<feature type="region of interest" description="Disordered" evidence="6">
    <location>
        <begin position="1"/>
        <end position="40"/>
    </location>
</feature>
<feature type="region of interest" description="Disordered" evidence="6">
    <location>
        <begin position="1015"/>
        <end position="1206"/>
    </location>
</feature>
<evidence type="ECO:0000313" key="10">
    <source>
        <dbReference type="Proteomes" id="UP000315522"/>
    </source>
</evidence>
<comment type="subcellular location">
    <subcellularLocation>
        <location evidence="1">Cytoplasm</location>
    </subcellularLocation>
</comment>
<name>A0A559M8E2_9HELO</name>
<proteinExistence type="inferred from homology"/>
<feature type="compositionally biased region" description="Basic and acidic residues" evidence="6">
    <location>
        <begin position="777"/>
        <end position="788"/>
    </location>
</feature>
<dbReference type="Pfam" id="PF05833">
    <property type="entry name" value="NFACT_N"/>
    <property type="match status" value="1"/>
</dbReference>
<evidence type="ECO:0000259" key="7">
    <source>
        <dbReference type="Pfam" id="PF05670"/>
    </source>
</evidence>
<feature type="domain" description="NFACT RNA-binding" evidence="7">
    <location>
        <begin position="864"/>
        <end position="977"/>
    </location>
</feature>
<keyword evidence="10" id="KW-1185">Reference proteome</keyword>
<organism evidence="9 10">
    <name type="scientific">Lachnellula willkommii</name>
    <dbReference type="NCBI Taxonomy" id="215461"/>
    <lineage>
        <taxon>Eukaryota</taxon>
        <taxon>Fungi</taxon>
        <taxon>Dikarya</taxon>
        <taxon>Ascomycota</taxon>
        <taxon>Pezizomycotina</taxon>
        <taxon>Leotiomycetes</taxon>
        <taxon>Helotiales</taxon>
        <taxon>Lachnaceae</taxon>
        <taxon>Lachnellula</taxon>
    </lineage>
</organism>
<feature type="compositionally biased region" description="Polar residues" evidence="6">
    <location>
        <begin position="1017"/>
        <end position="1027"/>
    </location>
</feature>
<dbReference type="GO" id="GO:0043023">
    <property type="term" value="F:ribosomal large subunit binding"/>
    <property type="evidence" value="ECO:0007669"/>
    <property type="project" value="TreeGrafter"/>
</dbReference>
<evidence type="ECO:0000313" key="9">
    <source>
        <dbReference type="EMBL" id="TVY89212.1"/>
    </source>
</evidence>
<feature type="compositionally biased region" description="Acidic residues" evidence="6">
    <location>
        <begin position="1037"/>
        <end position="1059"/>
    </location>
</feature>
<feature type="compositionally biased region" description="Basic and acidic residues" evidence="6">
    <location>
        <begin position="1167"/>
        <end position="1187"/>
    </location>
</feature>
<dbReference type="GO" id="GO:0000049">
    <property type="term" value="F:tRNA binding"/>
    <property type="evidence" value="ECO:0007669"/>
    <property type="project" value="TreeGrafter"/>
</dbReference>
<protein>
    <recommendedName>
        <fullName evidence="5">Ribosome quality control complex subunit 2</fullName>
    </recommendedName>
</protein>
<dbReference type="InterPro" id="IPR051608">
    <property type="entry name" value="RQC_Subunit_NEMF"/>
</dbReference>
<feature type="domain" description="NFACT protein C-terminal" evidence="8">
    <location>
        <begin position="1224"/>
        <end position="1323"/>
    </location>
</feature>
<gene>
    <name evidence="9" type="primary">mtr1</name>
    <name evidence="9" type="ORF">LAWI1_G006806</name>
</gene>
<dbReference type="PANTHER" id="PTHR15239">
    <property type="entry name" value="NUCLEAR EXPORT MEDIATOR FACTOR NEMF"/>
    <property type="match status" value="1"/>
</dbReference>
<dbReference type="GO" id="GO:0072344">
    <property type="term" value="P:rescue of stalled ribosome"/>
    <property type="evidence" value="ECO:0007669"/>
    <property type="project" value="TreeGrafter"/>
</dbReference>
<feature type="region of interest" description="Disordered" evidence="6">
    <location>
        <begin position="759"/>
        <end position="788"/>
    </location>
</feature>
<dbReference type="GO" id="GO:1990116">
    <property type="term" value="P:ribosome-associated ubiquitin-dependent protein catabolic process"/>
    <property type="evidence" value="ECO:0007669"/>
    <property type="project" value="TreeGrafter"/>
</dbReference>
<dbReference type="Pfam" id="PF11923">
    <property type="entry name" value="NFACT-C"/>
    <property type="match status" value="1"/>
</dbReference>
<dbReference type="Pfam" id="PF05670">
    <property type="entry name" value="NFACT-R_1"/>
    <property type="match status" value="1"/>
</dbReference>
<sequence>MPLRFPQADTPQIQESKDLVPTITNDKPEGKDLVTGTTNDKPSPLTTIPLELRNQIYSNILLEKDAVFIRPDGTLGFKDDISLFSVNKQISYESLYYFHSRNVFVAVETNFWFPLLGSLCNYGIPIVFTTPQSTGIVDGCALRIKVEHHETQARFASVAVMTSRHLPNLVQYLNAYYVLHPRTLGQLVSATSNVELYPICEDVEMQIVLGGDFTTTQKARITSSVLPIMTREESIIVAKATKDNGDALFQAGDYLAARAEYGIAAYLLGENLWPRKPRPRYHREDRIDWSRITAEHQQLLLHTFLGGFHTALRLGQDESAKALLRFVIAHELANALTTLRVSNIYDLSSKIFLVKFAKPEHKQQIIIDSGFRCHLTEYSRATAAEPSDFVKRLRKYLKTRRVTSVSQVGTDRIIEFQFSDGQYKLFLEFYASGNVILTDKELNILALLRIVKEGEAQEELRVGLKYSLENRQNYGGIPPLTNERLRKGLERAVERGEGELVAGKKAKKKGADALRKALAVSITEYPPMLVDHAMQITGFDSSLKPAEVLQSGPLLDHLMRTLQEAQTVVQEITSSEVSKGYILAKRKDGYQEGSEVDGSRKGLIYDDFHPFRPRQFEGDESIVFLEFEGFNKTADEFFSSIEGRKLESKLEEREKTAQRKIEAARQDQAKRLGGLQEVQSLNERKAGALQANVERVQEAMDAVNGLIGQGMDWVEIGKLIEIQQKRHNPVASIIKLPLKLHENTISLLLDEEQFDDDDDLESHYETDSDVSNSEDESPQKKEPKQKAADRRLTIDIDLAMSPWSNARQYYDQKRNAATKEMKTMESSRKALKSQEARIAQDLKKGLKQEKAILRPVRKQIWFEKFTWFISSDGYLVLGGKDSQQSEILYKRYLKKGDVYLNADIPGAASVIIRNNPKTPDAPIPPSTLSQAGSLVVSCSSAWDSKAGMSAFWANADQVSKSAPGGDFLPAGSFNVKGKKNFLPPAVLLLGFGVIFHISEASKARHVKHRVQDVADTLSVTDGPSESLGTDRESAVPEPDDDEGSEDDIQESDDEVEQEQEPQSNPLQTQPATEPVISDGDDDALTQEIEDLEIKELDGRDEEDAESNAETEMTDIPTQNPNKPQKNAPPPKRGKKAKAKKIATKYKDQDEEDRLAAQQLIGASTGQEKARAEAEAKATREAELAFQKERRRAQHQRTQKETAANEEMRKAMLEQGANELDKGEEDKMNILDALVGMPLRGDEILEAIPICAPWAALGTFKYKAKLQPGAQKKGKAVKEIVASWVADGKGKVDEKSEDRERVWPREMELLKGWKVEEVTNTVPV</sequence>
<feature type="non-terminal residue" evidence="9">
    <location>
        <position position="1323"/>
    </location>
</feature>
<comment type="caution">
    <text evidence="9">The sequence shown here is derived from an EMBL/GenBank/DDBJ whole genome shotgun (WGS) entry which is preliminary data.</text>
</comment>
<keyword evidence="4" id="KW-0175">Coiled coil</keyword>
<evidence type="ECO:0000256" key="2">
    <source>
        <dbReference type="ARBA" id="ARBA00008318"/>
    </source>
</evidence>
<evidence type="ECO:0000256" key="3">
    <source>
        <dbReference type="ARBA" id="ARBA00022490"/>
    </source>
</evidence>
<keyword evidence="3" id="KW-0963">Cytoplasm</keyword>
<feature type="compositionally biased region" description="Acidic residues" evidence="6">
    <location>
        <begin position="1098"/>
        <end position="1112"/>
    </location>
</feature>
<reference evidence="9 10" key="1">
    <citation type="submission" date="2018-05" db="EMBL/GenBank/DDBJ databases">
        <title>Genome sequencing and assembly of the regulated plant pathogen Lachnellula willkommii and related sister species for the development of diagnostic species identification markers.</title>
        <authorList>
            <person name="Giroux E."/>
            <person name="Bilodeau G."/>
        </authorList>
    </citation>
    <scope>NUCLEOTIDE SEQUENCE [LARGE SCALE GENOMIC DNA]</scope>
    <source>
        <strain evidence="9 10">CBS 172.35</strain>
    </source>
</reference>
<evidence type="ECO:0000256" key="5">
    <source>
        <dbReference type="ARBA" id="ARBA00070414"/>
    </source>
</evidence>
<comment type="similarity">
    <text evidence="2">Belongs to the NEMF family.</text>
</comment>
<dbReference type="PANTHER" id="PTHR15239:SF6">
    <property type="entry name" value="RIBOSOME QUALITY CONTROL COMPLEX SUBUNIT NEMF"/>
    <property type="match status" value="1"/>
</dbReference>
<dbReference type="Proteomes" id="UP000315522">
    <property type="component" value="Unassembled WGS sequence"/>
</dbReference>
<feature type="compositionally biased region" description="Low complexity" evidence="6">
    <location>
        <begin position="1116"/>
        <end position="1125"/>
    </location>
</feature>
<dbReference type="InterPro" id="IPR021846">
    <property type="entry name" value="NFACT-C"/>
</dbReference>
<dbReference type="InterPro" id="IPR008532">
    <property type="entry name" value="NFACT_RNA-bd"/>
</dbReference>
<dbReference type="FunFam" id="2.30.310.10:FF:000003">
    <property type="entry name" value="Zinc knuckle domain containing protein"/>
    <property type="match status" value="1"/>
</dbReference>
<evidence type="ECO:0000256" key="4">
    <source>
        <dbReference type="ARBA" id="ARBA00023054"/>
    </source>
</evidence>
<evidence type="ECO:0000256" key="1">
    <source>
        <dbReference type="ARBA" id="ARBA00004496"/>
    </source>
</evidence>
<dbReference type="Gene3D" id="2.30.310.10">
    <property type="entry name" value="ibrinogen binding protein from staphylococcus aureus domain"/>
    <property type="match status" value="1"/>
</dbReference>
<feature type="compositionally biased region" description="Basic residues" evidence="6">
    <location>
        <begin position="1131"/>
        <end position="1143"/>
    </location>
</feature>
<dbReference type="EMBL" id="QGML01001360">
    <property type="protein sequence ID" value="TVY89212.1"/>
    <property type="molecule type" value="Genomic_DNA"/>
</dbReference>
<dbReference type="GO" id="GO:0005737">
    <property type="term" value="C:cytoplasm"/>
    <property type="evidence" value="ECO:0007669"/>
    <property type="project" value="UniProtKB-SubCell"/>
</dbReference>
<feature type="compositionally biased region" description="Acidic residues" evidence="6">
    <location>
        <begin position="1078"/>
        <end position="1090"/>
    </location>
</feature>
<dbReference type="GO" id="GO:1990112">
    <property type="term" value="C:RQC complex"/>
    <property type="evidence" value="ECO:0007669"/>
    <property type="project" value="TreeGrafter"/>
</dbReference>
<evidence type="ECO:0000259" key="8">
    <source>
        <dbReference type="Pfam" id="PF11923"/>
    </source>
</evidence>
<evidence type="ECO:0000256" key="6">
    <source>
        <dbReference type="SAM" id="MobiDB-lite"/>
    </source>
</evidence>
<accession>A0A559M8E2</accession>